<feature type="compositionally biased region" description="Basic and acidic residues" evidence="1">
    <location>
        <begin position="316"/>
        <end position="329"/>
    </location>
</feature>
<gene>
    <name evidence="2" type="ORF">PHISCL_08782</name>
</gene>
<dbReference type="STRING" id="2070753.A0A3A2ZP66"/>
<keyword evidence="3" id="KW-1185">Reference proteome</keyword>
<evidence type="ECO:0000313" key="3">
    <source>
        <dbReference type="Proteomes" id="UP000266188"/>
    </source>
</evidence>
<feature type="compositionally biased region" description="Basic residues" evidence="1">
    <location>
        <begin position="296"/>
        <end position="305"/>
    </location>
</feature>
<comment type="caution">
    <text evidence="2">The sequence shown here is derived from an EMBL/GenBank/DDBJ whole genome shotgun (WGS) entry which is preliminary data.</text>
</comment>
<accession>A0A3A2ZP66</accession>
<reference evidence="3" key="1">
    <citation type="submission" date="2017-02" db="EMBL/GenBank/DDBJ databases">
        <authorList>
            <person name="Tafer H."/>
            <person name="Lopandic K."/>
        </authorList>
    </citation>
    <scope>NUCLEOTIDE SEQUENCE [LARGE SCALE GENOMIC DNA]</scope>
    <source>
        <strain evidence="3">CBS 366.77</strain>
    </source>
</reference>
<feature type="compositionally biased region" description="Low complexity" evidence="1">
    <location>
        <begin position="174"/>
        <end position="188"/>
    </location>
</feature>
<dbReference type="AlphaFoldDB" id="A0A3A2ZP66"/>
<dbReference type="EMBL" id="MVGC01000479">
    <property type="protein sequence ID" value="RJE18881.1"/>
    <property type="molecule type" value="Genomic_DNA"/>
</dbReference>
<name>A0A3A2ZP66_9EURO</name>
<feature type="compositionally biased region" description="Basic and acidic residues" evidence="1">
    <location>
        <begin position="197"/>
        <end position="208"/>
    </location>
</feature>
<sequence length="363" mass="39798">MSDDEEYYDEYYEEIWIEEPEPGIADDLAKTAHHDPVFIDDPSYYEVADYCSDWDELTDDYFDDEPTILKRQRLMGLEGAGDTPGDPGEVNDNTNTQINQKQKQKQKPSNFLDPSSFQSVIWKPADYDAKNKPGKLHPAGEGEKVALLKNWREIFKQSNPALDRPSRLKKMITSSSPSGSSDHPVSGVAARSVAAEDLDKNKREDSSDRTSGISSLDNLRDNEGAESVTTPGKSSPGSVGVNGVGRDEEMGDAVAVNEKGGEAEGQVPKKSRNTIIEIPVLESMPQPAESPPAKTPPKKRGRKRKADLIAEAEAEAAGKEKEDVKENKRPRSKRIASGTGGEGDKKLNSTGGPVRRSTRQKNN</sequence>
<dbReference type="Proteomes" id="UP000266188">
    <property type="component" value="Unassembled WGS sequence"/>
</dbReference>
<feature type="region of interest" description="Disordered" evidence="1">
    <location>
        <begin position="75"/>
        <end position="115"/>
    </location>
</feature>
<evidence type="ECO:0000313" key="2">
    <source>
        <dbReference type="EMBL" id="RJE18881.1"/>
    </source>
</evidence>
<organism evidence="2 3">
    <name type="scientific">Aspergillus sclerotialis</name>
    <dbReference type="NCBI Taxonomy" id="2070753"/>
    <lineage>
        <taxon>Eukaryota</taxon>
        <taxon>Fungi</taxon>
        <taxon>Dikarya</taxon>
        <taxon>Ascomycota</taxon>
        <taxon>Pezizomycotina</taxon>
        <taxon>Eurotiomycetes</taxon>
        <taxon>Eurotiomycetidae</taxon>
        <taxon>Eurotiales</taxon>
        <taxon>Aspergillaceae</taxon>
        <taxon>Aspergillus</taxon>
        <taxon>Aspergillus subgen. Polypaecilum</taxon>
    </lineage>
</organism>
<feature type="region of interest" description="Disordered" evidence="1">
    <location>
        <begin position="157"/>
        <end position="363"/>
    </location>
</feature>
<proteinExistence type="predicted"/>
<dbReference type="OrthoDB" id="5372734at2759"/>
<evidence type="ECO:0000256" key="1">
    <source>
        <dbReference type="SAM" id="MobiDB-lite"/>
    </source>
</evidence>
<feature type="compositionally biased region" description="Low complexity" evidence="1">
    <location>
        <begin position="232"/>
        <end position="241"/>
    </location>
</feature>
<protein>
    <submittedName>
        <fullName evidence="2">Uncharacterized protein</fullName>
    </submittedName>
</protein>